<dbReference type="GO" id="GO:0043023">
    <property type="term" value="F:ribosomal large subunit binding"/>
    <property type="evidence" value="ECO:0007669"/>
    <property type="project" value="TreeGrafter"/>
</dbReference>
<dbReference type="Proteomes" id="UP001198220">
    <property type="component" value="Unassembled WGS sequence"/>
</dbReference>
<dbReference type="NCBIfam" id="TIGR00090">
    <property type="entry name" value="rsfS_iojap_ybeB"/>
    <property type="match status" value="1"/>
</dbReference>
<dbReference type="PANTHER" id="PTHR21043">
    <property type="entry name" value="IOJAP SUPERFAMILY ORTHOLOG"/>
    <property type="match status" value="1"/>
</dbReference>
<reference evidence="3 4" key="1">
    <citation type="submission" date="2021-10" db="EMBL/GenBank/DDBJ databases">
        <title>Anaerobic single-cell dispensing facilitates the cultivation of human gut bacteria.</title>
        <authorList>
            <person name="Afrizal A."/>
        </authorList>
    </citation>
    <scope>NUCLEOTIDE SEQUENCE [LARGE SCALE GENOMIC DNA]</scope>
    <source>
        <strain evidence="3 4">CLA-AA-H276</strain>
    </source>
</reference>
<dbReference type="GO" id="GO:0042256">
    <property type="term" value="P:cytosolic ribosome assembly"/>
    <property type="evidence" value="ECO:0007669"/>
    <property type="project" value="UniProtKB-UniRule"/>
</dbReference>
<evidence type="ECO:0000313" key="4">
    <source>
        <dbReference type="Proteomes" id="UP001198220"/>
    </source>
</evidence>
<organism evidence="3 4">
    <name type="scientific">Hominiventricola filiformis</name>
    <dbReference type="NCBI Taxonomy" id="2885352"/>
    <lineage>
        <taxon>Bacteria</taxon>
        <taxon>Bacillati</taxon>
        <taxon>Bacillota</taxon>
        <taxon>Clostridia</taxon>
        <taxon>Lachnospirales</taxon>
        <taxon>Lachnospiraceae</taxon>
        <taxon>Hominiventricola</taxon>
    </lineage>
</organism>
<comment type="similarity">
    <text evidence="1 2">Belongs to the Iojap/RsfS family.</text>
</comment>
<dbReference type="AlphaFoldDB" id="A0AAE3A564"/>
<comment type="caution">
    <text evidence="3">The sequence shown here is derived from an EMBL/GenBank/DDBJ whole genome shotgun (WGS) entry which is preliminary data.</text>
</comment>
<dbReference type="Gene3D" id="3.30.460.10">
    <property type="entry name" value="Beta Polymerase, domain 2"/>
    <property type="match status" value="1"/>
</dbReference>
<dbReference type="PANTHER" id="PTHR21043:SF0">
    <property type="entry name" value="MITOCHONDRIAL ASSEMBLY OF RIBOSOMAL LARGE SUBUNIT PROTEIN 1"/>
    <property type="match status" value="1"/>
</dbReference>
<dbReference type="GO" id="GO:0005737">
    <property type="term" value="C:cytoplasm"/>
    <property type="evidence" value="ECO:0007669"/>
    <property type="project" value="UniProtKB-SubCell"/>
</dbReference>
<comment type="function">
    <text evidence="2">Functions as a ribosomal silencing factor. Interacts with ribosomal protein uL14 (rplN), blocking formation of intersubunit bridge B8. Prevents association of the 30S and 50S ribosomal subunits and the formation of functional ribosomes, thus repressing translation.</text>
</comment>
<keyword evidence="2" id="KW-0678">Repressor</keyword>
<gene>
    <name evidence="2 3" type="primary">rsfS</name>
    <name evidence="3" type="ORF">LKD36_05580</name>
</gene>
<dbReference type="HAMAP" id="MF_01477">
    <property type="entry name" value="Iojap_RsfS"/>
    <property type="match status" value="1"/>
</dbReference>
<dbReference type="Pfam" id="PF02410">
    <property type="entry name" value="RsfS"/>
    <property type="match status" value="1"/>
</dbReference>
<name>A0AAE3A564_9FIRM</name>
<comment type="subunit">
    <text evidence="2">Interacts with ribosomal protein uL14 (rplN).</text>
</comment>
<dbReference type="RefSeq" id="WP_118769553.1">
    <property type="nucleotide sequence ID" value="NZ_JAJEPS010000004.1"/>
</dbReference>
<dbReference type="InterPro" id="IPR004394">
    <property type="entry name" value="Iojap/RsfS/C7orf30"/>
</dbReference>
<evidence type="ECO:0000256" key="1">
    <source>
        <dbReference type="ARBA" id="ARBA00010574"/>
    </source>
</evidence>
<dbReference type="SUPFAM" id="SSF81301">
    <property type="entry name" value="Nucleotidyltransferase"/>
    <property type="match status" value="1"/>
</dbReference>
<keyword evidence="2" id="KW-0810">Translation regulation</keyword>
<evidence type="ECO:0000313" key="3">
    <source>
        <dbReference type="EMBL" id="MCC2125649.1"/>
    </source>
</evidence>
<sequence length="120" mass="13922">MVLKNSKEMAKLAIAGLEEKKANDIKILDISDVSVLADYFIIASGSNRNQVQAMADEVEERLYKAGYEQKQIEGYQTANWILMDYQDIIVHIFDEENRLFYDLERIWRDGKVVSEEELEA</sequence>
<comment type="subcellular location">
    <subcellularLocation>
        <location evidence="2">Cytoplasm</location>
    </subcellularLocation>
</comment>
<proteinExistence type="inferred from homology"/>
<keyword evidence="4" id="KW-1185">Reference proteome</keyword>
<dbReference type="EMBL" id="JAJEPS010000004">
    <property type="protein sequence ID" value="MCC2125649.1"/>
    <property type="molecule type" value="Genomic_DNA"/>
</dbReference>
<dbReference type="GO" id="GO:0017148">
    <property type="term" value="P:negative regulation of translation"/>
    <property type="evidence" value="ECO:0007669"/>
    <property type="project" value="UniProtKB-UniRule"/>
</dbReference>
<evidence type="ECO:0000256" key="2">
    <source>
        <dbReference type="HAMAP-Rule" id="MF_01477"/>
    </source>
</evidence>
<protein>
    <recommendedName>
        <fullName evidence="2">Ribosomal silencing factor RsfS</fullName>
    </recommendedName>
</protein>
<keyword evidence="2" id="KW-0963">Cytoplasm</keyword>
<accession>A0AAE3A564</accession>
<dbReference type="InterPro" id="IPR043519">
    <property type="entry name" value="NT_sf"/>
</dbReference>
<dbReference type="GO" id="GO:0090071">
    <property type="term" value="P:negative regulation of ribosome biogenesis"/>
    <property type="evidence" value="ECO:0007669"/>
    <property type="project" value="UniProtKB-UniRule"/>
</dbReference>